<keyword evidence="5 6" id="KW-0472">Membrane</keyword>
<feature type="transmembrane region" description="Helical" evidence="6">
    <location>
        <begin position="478"/>
        <end position="497"/>
    </location>
</feature>
<comment type="caution">
    <text evidence="8">The sequence shown here is derived from an EMBL/GenBank/DDBJ whole genome shotgun (WGS) entry which is preliminary data.</text>
</comment>
<dbReference type="GO" id="GO:0030672">
    <property type="term" value="C:synaptic vesicle membrane"/>
    <property type="evidence" value="ECO:0007669"/>
    <property type="project" value="TreeGrafter"/>
</dbReference>
<keyword evidence="9" id="KW-1185">Reference proteome</keyword>
<feature type="transmembrane region" description="Helical" evidence="6">
    <location>
        <begin position="416"/>
        <end position="437"/>
    </location>
</feature>
<feature type="transmembrane region" description="Helical" evidence="6">
    <location>
        <begin position="358"/>
        <end position="378"/>
    </location>
</feature>
<evidence type="ECO:0000256" key="5">
    <source>
        <dbReference type="ARBA" id="ARBA00023136"/>
    </source>
</evidence>
<feature type="transmembrane region" description="Helical" evidence="6">
    <location>
        <begin position="280"/>
        <end position="298"/>
    </location>
</feature>
<dbReference type="InterPro" id="IPR020846">
    <property type="entry name" value="MFS_dom"/>
</dbReference>
<protein>
    <recommendedName>
        <fullName evidence="7">Major facilitator superfamily (MFS) profile domain-containing protein</fullName>
    </recommendedName>
</protein>
<accession>A0AAE0Y3P4</accession>
<sequence>MQRQVKCIETDPHRLTSNGYHEMPIIPNFLRRLEQRDRAESSVASTSVTQVPTIYTRCINVTKPTTSPVPGTQNVEYTVSADAVSTANMSEESAIDGPGMYRSTIDFISDIPRHYRWRRSGERQGMVEEICFNDSEWRNVTVTTARPAWKNHEADSVEVGLLFACKAVMQLITNPFIGPITNRIGYTIPMFSGFTIMMISTTIFAFGETPAVLFIARAVQGIGSSCSSVAGMGMIATYYPDDQERGNAMGIALGGLAMGVLVGPPFGGVMYEFAGKETPFLILAAMALFGGCLQLIALRPKVHPESQEGTAFKELLSDPYILLCAGAVTFGNMGIAMMEPSLPIWMHRTMHASEWQQGVAFLPASISYLIGTNIFGPLAHKIGRWLSALIGMFIIAGCCFAIPFCKSLGHLIAPNFGMGFALGMVDSSMMPHLGYLVDLRHVSVYGSVYAIADVAFCLGFAIGPALGGTIVEKIGFHWMLWIIGIVNLVYAPLLWFLRNPPGREEKMGLILRDQCPVKYVTYNQTESNPQSEDEYDYYE</sequence>
<dbReference type="GO" id="GO:0005335">
    <property type="term" value="F:serotonin:sodium:chloride symporter activity"/>
    <property type="evidence" value="ECO:0007669"/>
    <property type="project" value="TreeGrafter"/>
</dbReference>
<dbReference type="GO" id="GO:0015842">
    <property type="term" value="P:aminergic neurotransmitter loading into synaptic vesicle"/>
    <property type="evidence" value="ECO:0007669"/>
    <property type="project" value="TreeGrafter"/>
</dbReference>
<dbReference type="InterPro" id="IPR011701">
    <property type="entry name" value="MFS"/>
</dbReference>
<dbReference type="PANTHER" id="PTHR23506:SF23">
    <property type="entry name" value="GH10249P"/>
    <property type="match status" value="1"/>
</dbReference>
<keyword evidence="2" id="KW-0813">Transport</keyword>
<dbReference type="PANTHER" id="PTHR23506">
    <property type="entry name" value="GH10249P"/>
    <property type="match status" value="1"/>
</dbReference>
<organism evidence="8 9">
    <name type="scientific">Elysia crispata</name>
    <name type="common">lettuce slug</name>
    <dbReference type="NCBI Taxonomy" id="231223"/>
    <lineage>
        <taxon>Eukaryota</taxon>
        <taxon>Metazoa</taxon>
        <taxon>Spiralia</taxon>
        <taxon>Lophotrochozoa</taxon>
        <taxon>Mollusca</taxon>
        <taxon>Gastropoda</taxon>
        <taxon>Heterobranchia</taxon>
        <taxon>Euthyneura</taxon>
        <taxon>Panpulmonata</taxon>
        <taxon>Sacoglossa</taxon>
        <taxon>Placobranchoidea</taxon>
        <taxon>Plakobranchidae</taxon>
        <taxon>Elysia</taxon>
    </lineage>
</organism>
<feature type="domain" description="Major facilitator superfamily (MFS) profile" evidence="7">
    <location>
        <begin position="124"/>
        <end position="502"/>
    </location>
</feature>
<dbReference type="InterPro" id="IPR036259">
    <property type="entry name" value="MFS_trans_sf"/>
</dbReference>
<feature type="transmembrane region" description="Helical" evidence="6">
    <location>
        <begin position="385"/>
        <end position="404"/>
    </location>
</feature>
<dbReference type="PROSITE" id="PS50850">
    <property type="entry name" value="MFS"/>
    <property type="match status" value="1"/>
</dbReference>
<feature type="transmembrane region" description="Helical" evidence="6">
    <location>
        <begin position="218"/>
        <end position="239"/>
    </location>
</feature>
<evidence type="ECO:0000256" key="2">
    <source>
        <dbReference type="ARBA" id="ARBA00022448"/>
    </source>
</evidence>
<evidence type="ECO:0000256" key="4">
    <source>
        <dbReference type="ARBA" id="ARBA00022989"/>
    </source>
</evidence>
<dbReference type="Gene3D" id="1.20.1250.20">
    <property type="entry name" value="MFS general substrate transporter like domains"/>
    <property type="match status" value="2"/>
</dbReference>
<evidence type="ECO:0000256" key="6">
    <source>
        <dbReference type="SAM" id="Phobius"/>
    </source>
</evidence>
<name>A0AAE0Y3P4_9GAST</name>
<dbReference type="Proteomes" id="UP001283361">
    <property type="component" value="Unassembled WGS sequence"/>
</dbReference>
<dbReference type="CDD" id="cd17384">
    <property type="entry name" value="MFS_SLC18A1_2_VAT1_2"/>
    <property type="match status" value="1"/>
</dbReference>
<dbReference type="Pfam" id="PF07690">
    <property type="entry name" value="MFS_1"/>
    <property type="match status" value="1"/>
</dbReference>
<evidence type="ECO:0000256" key="1">
    <source>
        <dbReference type="ARBA" id="ARBA00004141"/>
    </source>
</evidence>
<dbReference type="FunFam" id="1.20.1250.20:FF:000145">
    <property type="entry name" value="Chromaffin granule amine transporter"/>
    <property type="match status" value="1"/>
</dbReference>
<gene>
    <name evidence="8" type="ORF">RRG08_026466</name>
</gene>
<keyword evidence="4 6" id="KW-1133">Transmembrane helix</keyword>
<feature type="transmembrane region" description="Helical" evidence="6">
    <location>
        <begin position="444"/>
        <end position="466"/>
    </location>
</feature>
<evidence type="ECO:0000313" key="9">
    <source>
        <dbReference type="Proteomes" id="UP001283361"/>
    </source>
</evidence>
<dbReference type="EMBL" id="JAWDGP010006980">
    <property type="protein sequence ID" value="KAK3732081.1"/>
    <property type="molecule type" value="Genomic_DNA"/>
</dbReference>
<evidence type="ECO:0000313" key="8">
    <source>
        <dbReference type="EMBL" id="KAK3732081.1"/>
    </source>
</evidence>
<dbReference type="InterPro" id="IPR050930">
    <property type="entry name" value="MFS_Vesicular_Transporter"/>
</dbReference>
<dbReference type="SUPFAM" id="SSF103473">
    <property type="entry name" value="MFS general substrate transporter"/>
    <property type="match status" value="1"/>
</dbReference>
<feature type="transmembrane region" description="Helical" evidence="6">
    <location>
        <begin position="251"/>
        <end position="274"/>
    </location>
</feature>
<evidence type="ECO:0000256" key="3">
    <source>
        <dbReference type="ARBA" id="ARBA00022692"/>
    </source>
</evidence>
<evidence type="ECO:0000259" key="7">
    <source>
        <dbReference type="PROSITE" id="PS50850"/>
    </source>
</evidence>
<dbReference type="AlphaFoldDB" id="A0AAE0Y3P4"/>
<feature type="transmembrane region" description="Helical" evidence="6">
    <location>
        <begin position="184"/>
        <end position="206"/>
    </location>
</feature>
<reference evidence="8" key="1">
    <citation type="journal article" date="2023" name="G3 (Bethesda)">
        <title>A reference genome for the long-term kleptoplast-retaining sea slug Elysia crispata morphotype clarki.</title>
        <authorList>
            <person name="Eastman K.E."/>
            <person name="Pendleton A.L."/>
            <person name="Shaikh M.A."/>
            <person name="Suttiyut T."/>
            <person name="Ogas R."/>
            <person name="Tomko P."/>
            <person name="Gavelis G."/>
            <person name="Widhalm J.R."/>
            <person name="Wisecaver J.H."/>
        </authorList>
    </citation>
    <scope>NUCLEOTIDE SEQUENCE</scope>
    <source>
        <strain evidence="8">ECLA1</strain>
    </source>
</reference>
<keyword evidence="3 6" id="KW-0812">Transmembrane</keyword>
<comment type="subcellular location">
    <subcellularLocation>
        <location evidence="1">Membrane</location>
        <topology evidence="1">Multi-pass membrane protein</topology>
    </subcellularLocation>
</comment>
<dbReference type="GO" id="GO:0043195">
    <property type="term" value="C:terminal bouton"/>
    <property type="evidence" value="ECO:0007669"/>
    <property type="project" value="TreeGrafter"/>
</dbReference>
<feature type="transmembrane region" description="Helical" evidence="6">
    <location>
        <begin position="319"/>
        <end position="338"/>
    </location>
</feature>
<proteinExistence type="predicted"/>